<dbReference type="InterPro" id="IPR006311">
    <property type="entry name" value="TAT_signal"/>
</dbReference>
<dbReference type="InterPro" id="IPR017900">
    <property type="entry name" value="4Fe4S_Fe_S_CS"/>
</dbReference>
<keyword evidence="6" id="KW-0411">Iron-sulfur</keyword>
<dbReference type="InterPro" id="IPR051555">
    <property type="entry name" value="FDH_Electron_Transfer_Unit"/>
</dbReference>
<dbReference type="PROSITE" id="PS51379">
    <property type="entry name" value="4FE4S_FER_2"/>
    <property type="match status" value="2"/>
</dbReference>
<comment type="subcellular location">
    <subcellularLocation>
        <location evidence="1">Cell envelope</location>
    </subcellularLocation>
</comment>
<keyword evidence="5" id="KW-0408">Iron</keyword>
<name>A0A0G0PWM6_9BACT</name>
<dbReference type="Proteomes" id="UP000034539">
    <property type="component" value="Unassembled WGS sequence"/>
</dbReference>
<feature type="domain" description="4Fe-4S ferredoxin-type" evidence="8">
    <location>
        <begin position="40"/>
        <end position="68"/>
    </location>
</feature>
<gene>
    <name evidence="9" type="ORF">UT63_C0038G0004</name>
</gene>
<dbReference type="PANTHER" id="PTHR43545">
    <property type="entry name" value="FORMATE DEHYDROGENASE, NITRATE-INDUCIBLE, IRON-SULFUR SUBUNIT"/>
    <property type="match status" value="1"/>
</dbReference>
<sequence>MDIRRRTFLKIAGLTGGTLVSGGFKNAQAVIQDPSLPDFSGMLIDTTMCIGCRSCEAACNEANKLPPPKVPFDDESVFEKYRDTEPDVYTVVNRYPNSKDPKNPIFVRRQCMHCNQPACASACLVKAMEKTKEGPVFYNKEKCMGCRYCMVACPFDMPKFEYNKAMPYVRKCTFCYLRQKEGKKPACAEACPTGATLFGKRKELIEIAKTRIYQNPDKYVHHIYGEAEVGGTGWVYLSSVPFEQIGFKTDLGTVAYPELTKGFLYGVPIVLLLWPTFLLGISYSNGERKNTKEGWKDVYSR</sequence>
<dbReference type="GO" id="GO:0030313">
    <property type="term" value="C:cell envelope"/>
    <property type="evidence" value="ECO:0007669"/>
    <property type="project" value="UniProtKB-SubCell"/>
</dbReference>
<accession>A0A0G0PWM6</accession>
<evidence type="ECO:0000256" key="4">
    <source>
        <dbReference type="ARBA" id="ARBA00022737"/>
    </source>
</evidence>
<evidence type="ECO:0000256" key="1">
    <source>
        <dbReference type="ARBA" id="ARBA00004196"/>
    </source>
</evidence>
<keyword evidence="2" id="KW-0004">4Fe-4S</keyword>
<evidence type="ECO:0000256" key="7">
    <source>
        <dbReference type="SAM" id="Phobius"/>
    </source>
</evidence>
<dbReference type="PROSITE" id="PS51318">
    <property type="entry name" value="TAT"/>
    <property type="match status" value="1"/>
</dbReference>
<dbReference type="Gene3D" id="3.30.70.20">
    <property type="match status" value="2"/>
</dbReference>
<dbReference type="PANTHER" id="PTHR43545:SF4">
    <property type="entry name" value="IRON-SULFUR PROTEIN"/>
    <property type="match status" value="1"/>
</dbReference>
<comment type="caution">
    <text evidence="9">The sequence shown here is derived from an EMBL/GenBank/DDBJ whole genome shotgun (WGS) entry which is preliminary data.</text>
</comment>
<keyword evidence="4" id="KW-0677">Repeat</keyword>
<keyword evidence="7" id="KW-0812">Transmembrane</keyword>
<dbReference type="InterPro" id="IPR017896">
    <property type="entry name" value="4Fe4S_Fe-S-bd"/>
</dbReference>
<dbReference type="PROSITE" id="PS00198">
    <property type="entry name" value="4FE4S_FER_1"/>
    <property type="match status" value="1"/>
</dbReference>
<evidence type="ECO:0000313" key="10">
    <source>
        <dbReference type="Proteomes" id="UP000034539"/>
    </source>
</evidence>
<keyword evidence="7" id="KW-1133">Transmembrane helix</keyword>
<dbReference type="PATRIC" id="fig|1618450.3.peg.837"/>
<keyword evidence="3" id="KW-0479">Metal-binding</keyword>
<dbReference type="GO" id="GO:0046872">
    <property type="term" value="F:metal ion binding"/>
    <property type="evidence" value="ECO:0007669"/>
    <property type="project" value="UniProtKB-KW"/>
</dbReference>
<dbReference type="AlphaFoldDB" id="A0A0G0PWM6"/>
<dbReference type="EMBL" id="LBXN01000038">
    <property type="protein sequence ID" value="KKR32579.1"/>
    <property type="molecule type" value="Genomic_DNA"/>
</dbReference>
<protein>
    <submittedName>
        <fullName evidence="9">4Fe-4S ferredoxin iron-sulfur binding domain protein</fullName>
    </submittedName>
</protein>
<evidence type="ECO:0000256" key="2">
    <source>
        <dbReference type="ARBA" id="ARBA00022485"/>
    </source>
</evidence>
<dbReference type="CDD" id="cd10561">
    <property type="entry name" value="HybA_like"/>
    <property type="match status" value="1"/>
</dbReference>
<evidence type="ECO:0000259" key="8">
    <source>
        <dbReference type="PROSITE" id="PS51379"/>
    </source>
</evidence>
<dbReference type="GO" id="GO:0051539">
    <property type="term" value="F:4 iron, 4 sulfur cluster binding"/>
    <property type="evidence" value="ECO:0007669"/>
    <property type="project" value="UniProtKB-KW"/>
</dbReference>
<feature type="transmembrane region" description="Helical" evidence="7">
    <location>
        <begin position="263"/>
        <end position="283"/>
    </location>
</feature>
<reference evidence="9 10" key="1">
    <citation type="journal article" date="2015" name="Nature">
        <title>rRNA introns, odd ribosomes, and small enigmatic genomes across a large radiation of phyla.</title>
        <authorList>
            <person name="Brown C.T."/>
            <person name="Hug L.A."/>
            <person name="Thomas B.C."/>
            <person name="Sharon I."/>
            <person name="Castelle C.J."/>
            <person name="Singh A."/>
            <person name="Wilkins M.J."/>
            <person name="Williams K.H."/>
            <person name="Banfield J.F."/>
        </authorList>
    </citation>
    <scope>NUCLEOTIDE SEQUENCE [LARGE SCALE GENOMIC DNA]</scope>
</reference>
<evidence type="ECO:0000313" key="9">
    <source>
        <dbReference type="EMBL" id="KKR32579.1"/>
    </source>
</evidence>
<dbReference type="SUPFAM" id="SSF54862">
    <property type="entry name" value="4Fe-4S ferredoxins"/>
    <property type="match status" value="1"/>
</dbReference>
<evidence type="ECO:0000256" key="6">
    <source>
        <dbReference type="ARBA" id="ARBA00023014"/>
    </source>
</evidence>
<dbReference type="Pfam" id="PF13247">
    <property type="entry name" value="Fer4_11"/>
    <property type="match status" value="1"/>
</dbReference>
<feature type="domain" description="4Fe-4S ferredoxin-type" evidence="8">
    <location>
        <begin position="134"/>
        <end position="163"/>
    </location>
</feature>
<organism evidence="9 10">
    <name type="scientific">Candidatus Gottesmanbacteria bacterium GW2011_GWC2_39_8</name>
    <dbReference type="NCBI Taxonomy" id="1618450"/>
    <lineage>
        <taxon>Bacteria</taxon>
        <taxon>Candidatus Gottesmaniibacteriota</taxon>
    </lineage>
</organism>
<proteinExistence type="predicted"/>
<evidence type="ECO:0000256" key="3">
    <source>
        <dbReference type="ARBA" id="ARBA00022723"/>
    </source>
</evidence>
<evidence type="ECO:0000256" key="5">
    <source>
        <dbReference type="ARBA" id="ARBA00023004"/>
    </source>
</evidence>
<keyword evidence="7" id="KW-0472">Membrane</keyword>